<dbReference type="AlphaFoldDB" id="A0A2S2QPB8"/>
<proteinExistence type="predicted"/>
<reference evidence="1" key="1">
    <citation type="submission" date="2018-04" db="EMBL/GenBank/DDBJ databases">
        <title>Transcriptome assembly of Sipha flava.</title>
        <authorList>
            <person name="Scully E.D."/>
            <person name="Geib S.M."/>
            <person name="Palmer N.A."/>
            <person name="Koch K."/>
            <person name="Bradshaw J."/>
            <person name="Heng-Moss T."/>
            <person name="Sarath G."/>
        </authorList>
    </citation>
    <scope>NUCLEOTIDE SEQUENCE</scope>
</reference>
<accession>A0A2S2QPB8</accession>
<organism evidence="1">
    <name type="scientific">Sipha flava</name>
    <name type="common">yellow sugarcane aphid</name>
    <dbReference type="NCBI Taxonomy" id="143950"/>
    <lineage>
        <taxon>Eukaryota</taxon>
        <taxon>Metazoa</taxon>
        <taxon>Ecdysozoa</taxon>
        <taxon>Arthropoda</taxon>
        <taxon>Hexapoda</taxon>
        <taxon>Insecta</taxon>
        <taxon>Pterygota</taxon>
        <taxon>Neoptera</taxon>
        <taxon>Paraneoptera</taxon>
        <taxon>Hemiptera</taxon>
        <taxon>Sternorrhyncha</taxon>
        <taxon>Aphidomorpha</taxon>
        <taxon>Aphidoidea</taxon>
        <taxon>Aphididae</taxon>
        <taxon>Sipha</taxon>
    </lineage>
</organism>
<name>A0A2S2QPB8_9HEMI</name>
<protein>
    <submittedName>
        <fullName evidence="1">Uncharacterized protein</fullName>
    </submittedName>
</protein>
<dbReference type="EMBL" id="GGMS01010416">
    <property type="protein sequence ID" value="MBY79619.1"/>
    <property type="molecule type" value="Transcribed_RNA"/>
</dbReference>
<sequence length="140" mass="15624">MNSKLTEKELIQLMNFEIPLESEDDESSDDDIEDFAEQFLKENDIGQNLDSINFDVPLDININVNNSSVFDYKLSDAQNVSSVELTVREQALDLELVESSSPVTRSKNDVSLSTMGNSLSFEGTSPTITPKHAKCLQYPT</sequence>
<evidence type="ECO:0000313" key="1">
    <source>
        <dbReference type="EMBL" id="MBY79619.1"/>
    </source>
</evidence>
<gene>
    <name evidence="1" type="ORF">g.124540</name>
</gene>